<dbReference type="GO" id="GO:0005576">
    <property type="term" value="C:extracellular region"/>
    <property type="evidence" value="ECO:0007669"/>
    <property type="project" value="UniProtKB-SubCell"/>
</dbReference>
<protein>
    <submittedName>
        <fullName evidence="4">Polysaccharide deacetylase</fullName>
    </submittedName>
</protein>
<reference evidence="4 5" key="1">
    <citation type="submission" date="2016-06" db="EMBL/GenBank/DDBJ databases">
        <authorList>
            <person name="Kjaerup R.B."/>
            <person name="Dalgaard T.S."/>
            <person name="Juul-Madsen H.R."/>
        </authorList>
    </citation>
    <scope>NUCLEOTIDE SEQUENCE [LARGE SCALE GENOMIC DNA]</scope>
    <source>
        <strain evidence="4 5">DSM 43904</strain>
    </source>
</reference>
<dbReference type="RefSeq" id="WP_088994742.1">
    <property type="nucleotide sequence ID" value="NZ_LT607750.1"/>
</dbReference>
<evidence type="ECO:0000313" key="4">
    <source>
        <dbReference type="EMBL" id="SCG59374.1"/>
    </source>
</evidence>
<sequence>MTDHRVINILFHGIGTPRRELEPGEDRYWVTVDRFHAILDEVVSWPRVRLSFDDGNASDLEVGLPALLERQASATFFLIAGRLGEPGSVGADGVQELRRYGMPVGSHGMWHRPWRGLTPRQATEEFHTARDRLAELTGEPVDQAACPLGRYDRTVLSRLRAAGYDRVFTSDRRPARAGAWLQPRYSVRAEDTPESLRDIVFGQGLLGRARASAAGLVKRWR</sequence>
<dbReference type="PANTHER" id="PTHR34216:SF3">
    <property type="entry name" value="POLY-BETA-1,6-N-ACETYL-D-GLUCOSAMINE N-DEACETYLASE"/>
    <property type="match status" value="1"/>
</dbReference>
<dbReference type="PROSITE" id="PS51677">
    <property type="entry name" value="NODB"/>
    <property type="match status" value="1"/>
</dbReference>
<dbReference type="AlphaFoldDB" id="A0A1C5IM31"/>
<dbReference type="GO" id="GO:0016810">
    <property type="term" value="F:hydrolase activity, acting on carbon-nitrogen (but not peptide) bonds"/>
    <property type="evidence" value="ECO:0007669"/>
    <property type="project" value="InterPro"/>
</dbReference>
<dbReference type="CDD" id="cd10918">
    <property type="entry name" value="CE4_NodB_like_5s_6s"/>
    <property type="match status" value="1"/>
</dbReference>
<dbReference type="Pfam" id="PF01522">
    <property type="entry name" value="Polysacc_deac_1"/>
    <property type="match status" value="1"/>
</dbReference>
<keyword evidence="5" id="KW-1185">Reference proteome</keyword>
<dbReference type="SUPFAM" id="SSF88713">
    <property type="entry name" value="Glycoside hydrolase/deacetylase"/>
    <property type="match status" value="1"/>
</dbReference>
<evidence type="ECO:0000256" key="1">
    <source>
        <dbReference type="ARBA" id="ARBA00004613"/>
    </source>
</evidence>
<keyword evidence="2" id="KW-0732">Signal</keyword>
<feature type="domain" description="NodB homology" evidence="3">
    <location>
        <begin position="46"/>
        <end position="221"/>
    </location>
</feature>
<proteinExistence type="predicted"/>
<dbReference type="Proteomes" id="UP000198217">
    <property type="component" value="Chromosome I"/>
</dbReference>
<evidence type="ECO:0000256" key="2">
    <source>
        <dbReference type="ARBA" id="ARBA00022729"/>
    </source>
</evidence>
<gene>
    <name evidence="4" type="ORF">GA0070609_3536</name>
</gene>
<dbReference type="EMBL" id="LT607750">
    <property type="protein sequence ID" value="SCG59374.1"/>
    <property type="molecule type" value="Genomic_DNA"/>
</dbReference>
<dbReference type="Gene3D" id="3.20.20.370">
    <property type="entry name" value="Glycoside hydrolase/deacetylase"/>
    <property type="match status" value="1"/>
</dbReference>
<accession>A0A1C5IM31</accession>
<dbReference type="InterPro" id="IPR051398">
    <property type="entry name" value="Polysacch_Deacetylase"/>
</dbReference>
<evidence type="ECO:0000259" key="3">
    <source>
        <dbReference type="PROSITE" id="PS51677"/>
    </source>
</evidence>
<dbReference type="InterPro" id="IPR011330">
    <property type="entry name" value="Glyco_hydro/deAcase_b/a-brl"/>
</dbReference>
<organism evidence="4 5">
    <name type="scientific">Micromonospora echinaurantiaca</name>
    <dbReference type="NCBI Taxonomy" id="47857"/>
    <lineage>
        <taxon>Bacteria</taxon>
        <taxon>Bacillati</taxon>
        <taxon>Actinomycetota</taxon>
        <taxon>Actinomycetes</taxon>
        <taxon>Micromonosporales</taxon>
        <taxon>Micromonosporaceae</taxon>
        <taxon>Micromonospora</taxon>
    </lineage>
</organism>
<comment type="subcellular location">
    <subcellularLocation>
        <location evidence="1">Secreted</location>
    </subcellularLocation>
</comment>
<name>A0A1C5IM31_9ACTN</name>
<dbReference type="PANTHER" id="PTHR34216">
    <property type="match status" value="1"/>
</dbReference>
<dbReference type="GO" id="GO:0005975">
    <property type="term" value="P:carbohydrate metabolic process"/>
    <property type="evidence" value="ECO:0007669"/>
    <property type="project" value="InterPro"/>
</dbReference>
<evidence type="ECO:0000313" key="5">
    <source>
        <dbReference type="Proteomes" id="UP000198217"/>
    </source>
</evidence>
<dbReference type="InterPro" id="IPR002509">
    <property type="entry name" value="NODB_dom"/>
</dbReference>